<feature type="domain" description="Transposase IS110-like N-terminal" evidence="1">
    <location>
        <begin position="11"/>
        <end position="166"/>
    </location>
</feature>
<dbReference type="InterPro" id="IPR047650">
    <property type="entry name" value="Transpos_IS110"/>
</dbReference>
<name>A0ABP9H1T6_9ACTN</name>
<dbReference type="NCBIfam" id="NF033542">
    <property type="entry name" value="transpos_IS110"/>
    <property type="match status" value="1"/>
</dbReference>
<reference evidence="4" key="1">
    <citation type="journal article" date="2019" name="Int. J. Syst. Evol. Microbiol.">
        <title>The Global Catalogue of Microorganisms (GCM) 10K type strain sequencing project: providing services to taxonomists for standard genome sequencing and annotation.</title>
        <authorList>
            <consortium name="The Broad Institute Genomics Platform"/>
            <consortium name="The Broad Institute Genome Sequencing Center for Infectious Disease"/>
            <person name="Wu L."/>
            <person name="Ma J."/>
        </authorList>
    </citation>
    <scope>NUCLEOTIDE SEQUENCE [LARGE SCALE GENOMIC DNA]</scope>
    <source>
        <strain evidence="4">JCM 18123</strain>
    </source>
</reference>
<dbReference type="Proteomes" id="UP001499993">
    <property type="component" value="Unassembled WGS sequence"/>
</dbReference>
<evidence type="ECO:0000313" key="4">
    <source>
        <dbReference type="Proteomes" id="UP001499993"/>
    </source>
</evidence>
<dbReference type="InterPro" id="IPR003346">
    <property type="entry name" value="Transposase_20"/>
</dbReference>
<evidence type="ECO:0000313" key="3">
    <source>
        <dbReference type="EMBL" id="GAA4959919.1"/>
    </source>
</evidence>
<dbReference type="RefSeq" id="WP_345559615.1">
    <property type="nucleotide sequence ID" value="NZ_BAABIK010000075.1"/>
</dbReference>
<evidence type="ECO:0000259" key="1">
    <source>
        <dbReference type="Pfam" id="PF01548"/>
    </source>
</evidence>
<feature type="domain" description="Transposase IS116/IS110/IS902 C-terminal" evidence="2">
    <location>
        <begin position="275"/>
        <end position="357"/>
    </location>
</feature>
<dbReference type="EMBL" id="BAABIK010000075">
    <property type="protein sequence ID" value="GAA4959919.1"/>
    <property type="molecule type" value="Genomic_DNA"/>
</dbReference>
<dbReference type="Pfam" id="PF02371">
    <property type="entry name" value="Transposase_20"/>
    <property type="match status" value="1"/>
</dbReference>
<evidence type="ECO:0000259" key="2">
    <source>
        <dbReference type="Pfam" id="PF02371"/>
    </source>
</evidence>
<protein>
    <submittedName>
        <fullName evidence="3">IS110-like element IS110 family transposase</fullName>
    </submittedName>
</protein>
<dbReference type="InterPro" id="IPR002525">
    <property type="entry name" value="Transp_IS110-like_N"/>
</dbReference>
<keyword evidence="4" id="KW-1185">Reference proteome</keyword>
<comment type="caution">
    <text evidence="3">The sequence shown here is derived from an EMBL/GenBank/DDBJ whole genome shotgun (WGS) entry which is preliminary data.</text>
</comment>
<proteinExistence type="predicted"/>
<dbReference type="Pfam" id="PF01548">
    <property type="entry name" value="DEDD_Tnp_IS110"/>
    <property type="match status" value="1"/>
</dbReference>
<dbReference type="PANTHER" id="PTHR33055:SF3">
    <property type="entry name" value="PUTATIVE TRANSPOSASE FOR IS117-RELATED"/>
    <property type="match status" value="1"/>
</dbReference>
<gene>
    <name evidence="3" type="ORF">GCM10023224_51850</name>
</gene>
<organism evidence="3 4">
    <name type="scientific">Streptomonospora halophila</name>
    <dbReference type="NCBI Taxonomy" id="427369"/>
    <lineage>
        <taxon>Bacteria</taxon>
        <taxon>Bacillati</taxon>
        <taxon>Actinomycetota</taxon>
        <taxon>Actinomycetes</taxon>
        <taxon>Streptosporangiales</taxon>
        <taxon>Nocardiopsidaceae</taxon>
        <taxon>Streptomonospora</taxon>
    </lineage>
</organism>
<sequence length="400" mass="42963">MDTPEHIGVYLGLDVGKGDHHAHALTPAGKKVLDTRLPNSEPKLRRILDKLTAEHGTVLVVVDQPASIGALPLTVARAAGCAVAYLPGLTMRRIADLYPGEAKTDARDAAVIADAARAMPRTLRDLAPDDEAIAALSMVAGHDDDLAADATRTRNRLRGLLTQLHPALERVLGPRADHPAVLTLLERYPSPERIRRAGRSRLVELLRPQAPRMAHRLVEDVFAALEEQTVTVAGTEAAATVVANLARSLRTTLQQRDRVASEIEELLEAHPLSGVLTSMPGIGARTGARILIEVGDGSAFATAGHLASYAGLAPATRASGSSIRGEHPSRRGNKQLKRALFLAAFASLSHPPSRAYYDRKTSQGKHHNQALLCLARRRCDVLFAMLRDGTFYQPPVAQAA</sequence>
<accession>A0ABP9H1T6</accession>
<dbReference type="PANTHER" id="PTHR33055">
    <property type="entry name" value="TRANSPOSASE FOR INSERTION SEQUENCE ELEMENT IS1111A"/>
    <property type="match status" value="1"/>
</dbReference>